<keyword evidence="3 8" id="KW-0378">Hydrolase</keyword>
<sequence>MKKTFFWWFLGIFILYGVIIAWYLFIGANTELPSQYKGTAADPTTFMTNEQLLLSSEFSRIKHLIFFLSIPLEWGIYLVVLFFGLTVKFRDIAKGTMKISVGRTAIFVFLLSGISAILSFPLDYISYKVSQAYHISTQSFHSWMRDQVIGFWLGFLILFLVVSVIYFFMRKNEKRWWFYTWLVSIPFIIFMMYIQPVVIDPLYNDFYELKDKELEEEILTLADRANIPAERVFEVDMSKKTNAMNAYVTGIGSNLRIVLWDTTLNKLEDDEVLFIMAHEMGHYVMHHLYLNVLASIVLTFFGLWFGSMVLRWFVKKFGKVFHIKGVSDIASLPALLLIFSLLSFLVSPIANAISRYHEHAADQYAITMTEDADAAIGAFQQLTVTGLSEVRPPWIVKVFRYGHPTMLERIHFLETYKE</sequence>
<reference evidence="12 13" key="1">
    <citation type="submission" date="2018-07" db="EMBL/GenBank/DDBJ databases">
        <title>Lottiidibacillus patelloidae gen. nov., sp. nov., isolated from the intestinal tract of a marine limpet and the reclassification of B. taeanensis BH030017T, B. algicola KMM 3737T and B. hwajinpoensis SW-72T as genus Lottiidibacillus.</title>
        <authorList>
            <person name="Liu R."/>
            <person name="Huang Z."/>
        </authorList>
    </citation>
    <scope>NUCLEOTIDE SEQUENCE [LARGE SCALE GENOMIC DNA]</scope>
    <source>
        <strain evidence="12 13">BH030017</strain>
    </source>
</reference>
<comment type="similarity">
    <text evidence="8">Belongs to the peptidase M48 family.</text>
</comment>
<dbReference type="Proteomes" id="UP000253314">
    <property type="component" value="Unassembled WGS sequence"/>
</dbReference>
<dbReference type="InterPro" id="IPR027057">
    <property type="entry name" value="CAXX_Prtase_1"/>
</dbReference>
<evidence type="ECO:0000256" key="6">
    <source>
        <dbReference type="PIRSR" id="PIRSR627057-1"/>
    </source>
</evidence>
<feature type="binding site" evidence="7">
    <location>
        <position position="358"/>
    </location>
    <ligand>
        <name>Zn(2+)</name>
        <dbReference type="ChEBI" id="CHEBI:29105"/>
        <note>catalytic</note>
    </ligand>
</feature>
<keyword evidence="13" id="KW-1185">Reference proteome</keyword>
<keyword evidence="5 8" id="KW-0482">Metalloprotease</keyword>
<evidence type="ECO:0000256" key="1">
    <source>
        <dbReference type="ARBA" id="ARBA00022670"/>
    </source>
</evidence>
<feature type="binding site" evidence="7">
    <location>
        <position position="278"/>
    </location>
    <ligand>
        <name>Zn(2+)</name>
        <dbReference type="ChEBI" id="CHEBI:29105"/>
        <note>catalytic</note>
    </ligand>
</feature>
<feature type="transmembrane region" description="Helical" evidence="9">
    <location>
        <begin position="288"/>
        <end position="314"/>
    </location>
</feature>
<gene>
    <name evidence="12" type="ORF">DS031_13855</name>
</gene>
<feature type="transmembrane region" description="Helical" evidence="9">
    <location>
        <begin position="106"/>
        <end position="127"/>
    </location>
</feature>
<evidence type="ECO:0000256" key="5">
    <source>
        <dbReference type="ARBA" id="ARBA00023049"/>
    </source>
</evidence>
<evidence type="ECO:0000313" key="12">
    <source>
        <dbReference type="EMBL" id="RBW69017.1"/>
    </source>
</evidence>
<dbReference type="Pfam" id="PF01435">
    <property type="entry name" value="Peptidase_M48"/>
    <property type="match status" value="1"/>
</dbReference>
<evidence type="ECO:0000256" key="7">
    <source>
        <dbReference type="PIRSR" id="PIRSR627057-2"/>
    </source>
</evidence>
<evidence type="ECO:0000256" key="3">
    <source>
        <dbReference type="ARBA" id="ARBA00022801"/>
    </source>
</evidence>
<feature type="domain" description="CAAX prenyl protease 1 N-terminal" evidence="11">
    <location>
        <begin position="47"/>
        <end position="204"/>
    </location>
</feature>
<feature type="transmembrane region" description="Helical" evidence="9">
    <location>
        <begin position="64"/>
        <end position="85"/>
    </location>
</feature>
<evidence type="ECO:0000256" key="8">
    <source>
        <dbReference type="RuleBase" id="RU003983"/>
    </source>
</evidence>
<organism evidence="12 13">
    <name type="scientific">Bacillus taeanensis</name>
    <dbReference type="NCBI Taxonomy" id="273032"/>
    <lineage>
        <taxon>Bacteria</taxon>
        <taxon>Bacillati</taxon>
        <taxon>Bacillota</taxon>
        <taxon>Bacilli</taxon>
        <taxon>Bacillales</taxon>
        <taxon>Bacillaceae</taxon>
        <taxon>Bacillus</taxon>
    </lineage>
</organism>
<keyword evidence="9" id="KW-0472">Membrane</keyword>
<feature type="active site" description="Proton donor" evidence="6">
    <location>
        <position position="362"/>
    </location>
</feature>
<dbReference type="AlphaFoldDB" id="A0A366XSZ4"/>
<keyword evidence="1 8" id="KW-0645">Protease</keyword>
<feature type="domain" description="Peptidase M48" evidence="10">
    <location>
        <begin position="209"/>
        <end position="415"/>
    </location>
</feature>
<keyword evidence="4 7" id="KW-0862">Zinc</keyword>
<name>A0A366XSZ4_9BACI</name>
<dbReference type="PANTHER" id="PTHR10120">
    <property type="entry name" value="CAAX PRENYL PROTEASE 1"/>
    <property type="match status" value="1"/>
</dbReference>
<dbReference type="InterPro" id="IPR001915">
    <property type="entry name" value="Peptidase_M48"/>
</dbReference>
<dbReference type="InterPro" id="IPR032456">
    <property type="entry name" value="Peptidase_M48_N"/>
</dbReference>
<keyword evidence="9" id="KW-0812">Transmembrane</keyword>
<feature type="transmembrane region" description="Helical" evidence="9">
    <location>
        <begin position="5"/>
        <end position="26"/>
    </location>
</feature>
<evidence type="ECO:0000256" key="4">
    <source>
        <dbReference type="ARBA" id="ARBA00022833"/>
    </source>
</evidence>
<comment type="cofactor">
    <cofactor evidence="7 8">
        <name>Zn(2+)</name>
        <dbReference type="ChEBI" id="CHEBI:29105"/>
    </cofactor>
    <text evidence="7 8">Binds 1 zinc ion per subunit.</text>
</comment>
<dbReference type="RefSeq" id="WP_113806665.1">
    <property type="nucleotide sequence ID" value="NZ_QOCW01000014.1"/>
</dbReference>
<feature type="transmembrane region" description="Helical" evidence="9">
    <location>
        <begin position="147"/>
        <end position="169"/>
    </location>
</feature>
<evidence type="ECO:0000256" key="9">
    <source>
        <dbReference type="SAM" id="Phobius"/>
    </source>
</evidence>
<comment type="caution">
    <text evidence="12">The sequence shown here is derived from an EMBL/GenBank/DDBJ whole genome shotgun (WGS) entry which is preliminary data.</text>
</comment>
<dbReference type="Gene3D" id="3.30.2010.10">
    <property type="entry name" value="Metalloproteases ('zincins'), catalytic domain"/>
    <property type="match status" value="1"/>
</dbReference>
<proteinExistence type="inferred from homology"/>
<protein>
    <submittedName>
        <fullName evidence="12">M48 family peptidase</fullName>
    </submittedName>
</protein>
<evidence type="ECO:0000313" key="13">
    <source>
        <dbReference type="Proteomes" id="UP000253314"/>
    </source>
</evidence>
<dbReference type="GO" id="GO:0046872">
    <property type="term" value="F:metal ion binding"/>
    <property type="evidence" value="ECO:0007669"/>
    <property type="project" value="UniProtKB-KW"/>
</dbReference>
<feature type="transmembrane region" description="Helical" evidence="9">
    <location>
        <begin position="326"/>
        <end position="346"/>
    </location>
</feature>
<feature type="binding site" evidence="7">
    <location>
        <position position="282"/>
    </location>
    <ligand>
        <name>Zn(2+)</name>
        <dbReference type="ChEBI" id="CHEBI:29105"/>
        <note>catalytic</note>
    </ligand>
</feature>
<accession>A0A366XSZ4</accession>
<dbReference type="GO" id="GO:0004222">
    <property type="term" value="F:metalloendopeptidase activity"/>
    <property type="evidence" value="ECO:0007669"/>
    <property type="project" value="InterPro"/>
</dbReference>
<dbReference type="GO" id="GO:0071586">
    <property type="term" value="P:CAAX-box protein processing"/>
    <property type="evidence" value="ECO:0007669"/>
    <property type="project" value="InterPro"/>
</dbReference>
<evidence type="ECO:0000259" key="11">
    <source>
        <dbReference type="Pfam" id="PF16491"/>
    </source>
</evidence>
<dbReference type="EMBL" id="QOCW01000014">
    <property type="protein sequence ID" value="RBW69017.1"/>
    <property type="molecule type" value="Genomic_DNA"/>
</dbReference>
<feature type="active site" evidence="6">
    <location>
        <position position="279"/>
    </location>
</feature>
<keyword evidence="9" id="KW-1133">Transmembrane helix</keyword>
<keyword evidence="2 7" id="KW-0479">Metal-binding</keyword>
<feature type="transmembrane region" description="Helical" evidence="9">
    <location>
        <begin position="176"/>
        <end position="194"/>
    </location>
</feature>
<dbReference type="OrthoDB" id="9781930at2"/>
<dbReference type="CDD" id="cd07343">
    <property type="entry name" value="M48A_Zmpste24p_like"/>
    <property type="match status" value="1"/>
</dbReference>
<dbReference type="FunFam" id="3.30.2010.10:FF:000010">
    <property type="entry name" value="M48 family peptidase"/>
    <property type="match status" value="1"/>
</dbReference>
<evidence type="ECO:0000259" key="10">
    <source>
        <dbReference type="Pfam" id="PF01435"/>
    </source>
</evidence>
<evidence type="ECO:0000256" key="2">
    <source>
        <dbReference type="ARBA" id="ARBA00022723"/>
    </source>
</evidence>
<dbReference type="Pfam" id="PF16491">
    <property type="entry name" value="Peptidase_M48_N"/>
    <property type="match status" value="1"/>
</dbReference>